<evidence type="ECO:0000313" key="1">
    <source>
        <dbReference type="EMBL" id="GAF43666.1"/>
    </source>
</evidence>
<dbReference type="RefSeq" id="WP_052032949.1">
    <property type="nucleotide sequence ID" value="NZ_BAWF01000009.1"/>
</dbReference>
<comment type="caution">
    <text evidence="1">The sequence shown here is derived from an EMBL/GenBank/DDBJ whole genome shotgun (WGS) entry which is preliminary data.</text>
</comment>
<dbReference type="AlphaFoldDB" id="X0Q0J3"/>
<evidence type="ECO:0008006" key="3">
    <source>
        <dbReference type="Google" id="ProtNLM"/>
    </source>
</evidence>
<accession>X0Q0J3</accession>
<keyword evidence="2" id="KW-1185">Reference proteome</keyword>
<gene>
    <name evidence="1" type="ORF">RW1_009_00900</name>
</gene>
<dbReference type="EMBL" id="BAWF01000009">
    <property type="protein sequence ID" value="GAF43666.1"/>
    <property type="molecule type" value="Genomic_DNA"/>
</dbReference>
<name>X0Q0J3_RHOWR</name>
<organism evidence="1 2">
    <name type="scientific">Rhodococcus wratislaviensis NBRC 100605</name>
    <dbReference type="NCBI Taxonomy" id="1219028"/>
    <lineage>
        <taxon>Bacteria</taxon>
        <taxon>Bacillati</taxon>
        <taxon>Actinomycetota</taxon>
        <taxon>Actinomycetes</taxon>
        <taxon>Mycobacteriales</taxon>
        <taxon>Nocardiaceae</taxon>
        <taxon>Rhodococcus</taxon>
    </lineage>
</organism>
<dbReference type="OrthoDB" id="4381177at2"/>
<proteinExistence type="predicted"/>
<protein>
    <recommendedName>
        <fullName evidence="3">DUF3263 domain-containing protein</fullName>
    </recommendedName>
</protein>
<dbReference type="Proteomes" id="UP000019491">
    <property type="component" value="Unassembled WGS sequence"/>
</dbReference>
<reference evidence="1 2" key="1">
    <citation type="submission" date="2014-02" db="EMBL/GenBank/DDBJ databases">
        <title>Whole genome shotgun sequence of Rhodococcus wratislaviensis NBRC 100605.</title>
        <authorList>
            <person name="Hosoyama A."/>
            <person name="Tsuchikane K."/>
            <person name="Yoshida I."/>
            <person name="Ohji S."/>
            <person name="Ichikawa N."/>
            <person name="Yamazoe A."/>
            <person name="Fujita N."/>
        </authorList>
    </citation>
    <scope>NUCLEOTIDE SEQUENCE [LARGE SCALE GENOMIC DNA]</scope>
    <source>
        <strain evidence="1 2">NBRC 100605</strain>
    </source>
</reference>
<sequence>MMKRHDKELADFALRWLPFGGPTEEDILVNFGITKEQFHFRIRRMVDVYPESELGRALLRRLQAKAAVEANARFEQVQ</sequence>
<evidence type="ECO:0000313" key="2">
    <source>
        <dbReference type="Proteomes" id="UP000019491"/>
    </source>
</evidence>